<dbReference type="RefSeq" id="WP_013790575.1">
    <property type="nucleotide sequence ID" value="NC_015556.1"/>
</dbReference>
<evidence type="ECO:0000313" key="2">
    <source>
        <dbReference type="Proteomes" id="UP000000686"/>
    </source>
</evidence>
<sequence>MTLNEIRLGPLAQALALLPARMKSDAAEIQVLATTLQESPNREQCQLPIRPGKCGPARGIAQFELGGGVRGVLNHPASRPHVLTVCAALGVEPTEQAIFDALPTQDDVLDCALARLLYWTDSRPLPAVGDVAGAWEYYLRNWRPGAYSRGTAEQRGQLRKKWTVNYAMALDVVRGAQA</sequence>
<gene>
    <name evidence="1" type="ordered locus">Psefu_1468</name>
</gene>
<evidence type="ECO:0000313" key="1">
    <source>
        <dbReference type="EMBL" id="AEF21444.1"/>
    </source>
</evidence>
<accession>F6AG42</accession>
<dbReference type="KEGG" id="pfv:Psefu_1468"/>
<dbReference type="HOGENOM" id="CLU_137743_0_0_6"/>
<reference evidence="1 2" key="1">
    <citation type="submission" date="2011-04" db="EMBL/GenBank/DDBJ databases">
        <title>Complete sequence of Pseudomonas fulva 12-X.</title>
        <authorList>
            <consortium name="US DOE Joint Genome Institute"/>
            <person name="Lucas S."/>
            <person name="Han J."/>
            <person name="Lapidus A."/>
            <person name="Cheng J.-F."/>
            <person name="Goodwin L."/>
            <person name="Pitluck S."/>
            <person name="Peters L."/>
            <person name="Mikhailova N."/>
            <person name="Pagani I."/>
            <person name="Davenport K."/>
            <person name="Han C."/>
            <person name="Tapia R."/>
            <person name="Land M."/>
            <person name="Hauser L."/>
            <person name="Kyrpides N."/>
            <person name="Ivanova N."/>
            <person name="Pagani I."/>
            <person name="Lcollab F.I."/>
            <person name="Woyke T."/>
        </authorList>
    </citation>
    <scope>NUCLEOTIDE SEQUENCE [LARGE SCALE GENOMIC DNA]</scope>
    <source>
        <strain evidence="2">12-X</strain>
    </source>
</reference>
<proteinExistence type="predicted"/>
<dbReference type="EMBL" id="CP002727">
    <property type="protein sequence ID" value="AEF21444.1"/>
    <property type="molecule type" value="Genomic_DNA"/>
</dbReference>
<organism evidence="1 2">
    <name type="scientific">Pseudomonas fulva (strain 12-X)</name>
    <dbReference type="NCBI Taxonomy" id="743720"/>
    <lineage>
        <taxon>Bacteria</taxon>
        <taxon>Pseudomonadati</taxon>
        <taxon>Pseudomonadota</taxon>
        <taxon>Gammaproteobacteria</taxon>
        <taxon>Pseudomonadales</taxon>
        <taxon>Pseudomonadaceae</taxon>
        <taxon>Pseudomonas</taxon>
    </lineage>
</organism>
<dbReference type="OrthoDB" id="7270370at2"/>
<protein>
    <submittedName>
        <fullName evidence="1">Uncharacterized protein</fullName>
    </submittedName>
</protein>
<dbReference type="STRING" id="743720.Psefu_1468"/>
<name>F6AG42_PSEF1</name>
<keyword evidence="2" id="KW-1185">Reference proteome</keyword>
<dbReference type="Proteomes" id="UP000000686">
    <property type="component" value="Chromosome"/>
</dbReference>
<dbReference type="AlphaFoldDB" id="F6AG42"/>